<evidence type="ECO:0008006" key="2">
    <source>
        <dbReference type="Google" id="ProtNLM"/>
    </source>
</evidence>
<dbReference type="Gene3D" id="3.90.70.10">
    <property type="entry name" value="Cysteine proteinases"/>
    <property type="match status" value="1"/>
</dbReference>
<dbReference type="Gene3D" id="1.25.40.10">
    <property type="entry name" value="Tetratricopeptide repeat domain"/>
    <property type="match status" value="1"/>
</dbReference>
<organism evidence="1">
    <name type="scientific">marine sediment metagenome</name>
    <dbReference type="NCBI Taxonomy" id="412755"/>
    <lineage>
        <taxon>unclassified sequences</taxon>
        <taxon>metagenomes</taxon>
        <taxon>ecological metagenomes</taxon>
    </lineage>
</organism>
<feature type="non-terminal residue" evidence="1">
    <location>
        <position position="213"/>
    </location>
</feature>
<dbReference type="InterPro" id="IPR011990">
    <property type="entry name" value="TPR-like_helical_dom_sf"/>
</dbReference>
<evidence type="ECO:0000313" key="1">
    <source>
        <dbReference type="EMBL" id="GAH33734.1"/>
    </source>
</evidence>
<reference evidence="1" key="1">
    <citation type="journal article" date="2014" name="Front. Microbiol.">
        <title>High frequency of phylogenetically diverse reductive dehalogenase-homologous genes in deep subseafloor sedimentary metagenomes.</title>
        <authorList>
            <person name="Kawai M."/>
            <person name="Futagami T."/>
            <person name="Toyoda A."/>
            <person name="Takaki Y."/>
            <person name="Nishi S."/>
            <person name="Hori S."/>
            <person name="Arai W."/>
            <person name="Tsubouchi T."/>
            <person name="Morono Y."/>
            <person name="Uchiyama I."/>
            <person name="Ito T."/>
            <person name="Fujiyama A."/>
            <person name="Inagaki F."/>
            <person name="Takami H."/>
        </authorList>
    </citation>
    <scope>NUCLEOTIDE SEQUENCE</scope>
    <source>
        <strain evidence="1">Expedition CK06-06</strain>
    </source>
</reference>
<protein>
    <recommendedName>
        <fullName evidence="2">Peptidase C39-like domain-containing protein</fullName>
    </recommendedName>
</protein>
<sequence>NVEELAYFVRTQAGWLNYEYRVGGDLDLLKQFLAAGIPVMIEESFYFEGPYWPNDDLWAAHYQLLTGYDETNHTFTGQDSYHGADQEIPYETVDEYWQAFNRVYILIYLPHQEETVKAILGPQWNPDYNRQQALEAAQAETESDPEDTFAWFNLGSNLTYFERYIEATDAYNQARDLGLPQRMLRYQFSPFIAYFHSGQIDDLLALTEYALKI</sequence>
<proteinExistence type="predicted"/>
<name>X1FWL6_9ZZZZ</name>
<accession>X1FWL6</accession>
<dbReference type="SUPFAM" id="SSF48452">
    <property type="entry name" value="TPR-like"/>
    <property type="match status" value="1"/>
</dbReference>
<comment type="caution">
    <text evidence="1">The sequence shown here is derived from an EMBL/GenBank/DDBJ whole genome shotgun (WGS) entry which is preliminary data.</text>
</comment>
<dbReference type="AlphaFoldDB" id="X1FWL6"/>
<gene>
    <name evidence="1" type="ORF">S03H2_23934</name>
</gene>
<feature type="non-terminal residue" evidence="1">
    <location>
        <position position="1"/>
    </location>
</feature>
<dbReference type="EMBL" id="BARU01013170">
    <property type="protein sequence ID" value="GAH33734.1"/>
    <property type="molecule type" value="Genomic_DNA"/>
</dbReference>